<name>A0A1Q6A409_9SPHI</name>
<dbReference type="EMBL" id="MPPL01000001">
    <property type="protein sequence ID" value="OKS88749.1"/>
    <property type="molecule type" value="Genomic_DNA"/>
</dbReference>
<evidence type="ECO:0000256" key="2">
    <source>
        <dbReference type="ARBA" id="ARBA00022748"/>
    </source>
</evidence>
<dbReference type="GO" id="GO:0016209">
    <property type="term" value="F:antioxidant activity"/>
    <property type="evidence" value="ECO:0007669"/>
    <property type="project" value="InterPro"/>
</dbReference>
<dbReference type="InterPro" id="IPR025380">
    <property type="entry name" value="DUF4369"/>
</dbReference>
<sequence>MHAQTLQFTIKGKLQNISPMPSKVYLKEAIPMGLLSKPTDSAEVKNGAYHFSGQLTVDEPVMVFITSGHNVMAEDKITVVLDKGELAITSDGTLDNLKVTGSGSLANHQYDDMKGSTKKTADSIKMVKITEAYKADKALQKKINGQAFSNSITGIVNMYKYIKVNPQNRISPYGTYILVALPLIKQEGKDTLISLLPEKVKADKLGLEIVRLNNKTKVTIDSAIKAAQAKTLDGQSKVPLGSQAADITQNDPAGKPVSLASLKGKYVLVDFWASWCAPCRAENPNVVKLFKQYQGKGFTVFGVSLDAESSRAAWIKAIATDALAWTQVSDLKGWANAAAKTYDVKSIPQNFLLDPNGVIIAKNLRGDDLAKKLASLFGK</sequence>
<evidence type="ECO:0000259" key="5">
    <source>
        <dbReference type="PROSITE" id="PS51352"/>
    </source>
</evidence>
<dbReference type="Pfam" id="PF00578">
    <property type="entry name" value="AhpC-TSA"/>
    <property type="match status" value="1"/>
</dbReference>
<proteinExistence type="predicted"/>
<keyword evidence="7" id="KW-1185">Reference proteome</keyword>
<dbReference type="InterPro" id="IPR036249">
    <property type="entry name" value="Thioredoxin-like_sf"/>
</dbReference>
<evidence type="ECO:0000256" key="4">
    <source>
        <dbReference type="ARBA" id="ARBA00023284"/>
    </source>
</evidence>
<gene>
    <name evidence="6" type="ORF">RG47T_4227</name>
</gene>
<dbReference type="PROSITE" id="PS00194">
    <property type="entry name" value="THIOREDOXIN_1"/>
    <property type="match status" value="1"/>
</dbReference>
<evidence type="ECO:0000313" key="7">
    <source>
        <dbReference type="Proteomes" id="UP000186720"/>
    </source>
</evidence>
<keyword evidence="3" id="KW-1015">Disulfide bond</keyword>
<evidence type="ECO:0000256" key="1">
    <source>
        <dbReference type="ARBA" id="ARBA00004196"/>
    </source>
</evidence>
<dbReference type="InterPro" id="IPR000866">
    <property type="entry name" value="AhpC/TSA"/>
</dbReference>
<reference evidence="6 7" key="1">
    <citation type="submission" date="2016-11" db="EMBL/GenBank/DDBJ databases">
        <title>Whole Genome Sequencing of Mucilaginibacter polytrichastri RG4-7(T) isolated from the moss sample.</title>
        <authorList>
            <person name="Li Y."/>
        </authorList>
    </citation>
    <scope>NUCLEOTIDE SEQUENCE [LARGE SCALE GENOMIC DNA]</scope>
    <source>
        <strain evidence="6 7">RG4-7</strain>
    </source>
</reference>
<dbReference type="PANTHER" id="PTHR42852">
    <property type="entry name" value="THIOL:DISULFIDE INTERCHANGE PROTEIN DSBE"/>
    <property type="match status" value="1"/>
</dbReference>
<dbReference type="Gene3D" id="3.40.30.10">
    <property type="entry name" value="Glutaredoxin"/>
    <property type="match status" value="1"/>
</dbReference>
<dbReference type="InterPro" id="IPR013766">
    <property type="entry name" value="Thioredoxin_domain"/>
</dbReference>
<accession>A0A1Q6A409</accession>
<dbReference type="GO" id="GO:0016491">
    <property type="term" value="F:oxidoreductase activity"/>
    <property type="evidence" value="ECO:0007669"/>
    <property type="project" value="InterPro"/>
</dbReference>
<dbReference type="SUPFAM" id="SSF52833">
    <property type="entry name" value="Thioredoxin-like"/>
    <property type="match status" value="1"/>
</dbReference>
<dbReference type="InterPro" id="IPR050553">
    <property type="entry name" value="Thioredoxin_ResA/DsbE_sf"/>
</dbReference>
<evidence type="ECO:0000313" key="6">
    <source>
        <dbReference type="EMBL" id="OKS88749.1"/>
    </source>
</evidence>
<comment type="subcellular location">
    <subcellularLocation>
        <location evidence="1">Cell envelope</location>
    </subcellularLocation>
</comment>
<dbReference type="STRING" id="1302689.RG47T_4227"/>
<keyword evidence="4" id="KW-0676">Redox-active center</keyword>
<evidence type="ECO:0000256" key="3">
    <source>
        <dbReference type="ARBA" id="ARBA00023157"/>
    </source>
</evidence>
<dbReference type="Pfam" id="PF14289">
    <property type="entry name" value="DUF4369"/>
    <property type="match status" value="1"/>
</dbReference>
<dbReference type="GO" id="GO:0017004">
    <property type="term" value="P:cytochrome complex assembly"/>
    <property type="evidence" value="ECO:0007669"/>
    <property type="project" value="UniProtKB-KW"/>
</dbReference>
<dbReference type="InterPro" id="IPR017937">
    <property type="entry name" value="Thioredoxin_CS"/>
</dbReference>
<protein>
    <recommendedName>
        <fullName evidence="5">Thioredoxin domain-containing protein</fullName>
    </recommendedName>
</protein>
<comment type="caution">
    <text evidence="6">The sequence shown here is derived from an EMBL/GenBank/DDBJ whole genome shotgun (WGS) entry which is preliminary data.</text>
</comment>
<feature type="domain" description="Thioredoxin" evidence="5">
    <location>
        <begin position="238"/>
        <end position="379"/>
    </location>
</feature>
<dbReference type="PANTHER" id="PTHR42852:SF6">
    <property type="entry name" value="THIOL:DISULFIDE INTERCHANGE PROTEIN DSBE"/>
    <property type="match status" value="1"/>
</dbReference>
<dbReference type="AlphaFoldDB" id="A0A1Q6A409"/>
<organism evidence="6 7">
    <name type="scientific">Mucilaginibacter polytrichastri</name>
    <dbReference type="NCBI Taxonomy" id="1302689"/>
    <lineage>
        <taxon>Bacteria</taxon>
        <taxon>Pseudomonadati</taxon>
        <taxon>Bacteroidota</taxon>
        <taxon>Sphingobacteriia</taxon>
        <taxon>Sphingobacteriales</taxon>
        <taxon>Sphingobacteriaceae</taxon>
        <taxon>Mucilaginibacter</taxon>
    </lineage>
</organism>
<dbReference type="Proteomes" id="UP000186720">
    <property type="component" value="Unassembled WGS sequence"/>
</dbReference>
<keyword evidence="2" id="KW-0201">Cytochrome c-type biogenesis</keyword>
<dbReference type="GO" id="GO:0030313">
    <property type="term" value="C:cell envelope"/>
    <property type="evidence" value="ECO:0007669"/>
    <property type="project" value="UniProtKB-SubCell"/>
</dbReference>
<dbReference type="PROSITE" id="PS51352">
    <property type="entry name" value="THIOREDOXIN_2"/>
    <property type="match status" value="1"/>
</dbReference>
<dbReference type="CDD" id="cd02966">
    <property type="entry name" value="TlpA_like_family"/>
    <property type="match status" value="1"/>
</dbReference>